<protein>
    <submittedName>
        <fullName evidence="7">4Fe-4S binding domain-containing protein</fullName>
    </submittedName>
    <submittedName>
        <fullName evidence="6">4Fe-4S ferredoxin iron-sulfur binding domain-containing protein</fullName>
    </submittedName>
</protein>
<keyword evidence="8" id="KW-1185">Reference proteome</keyword>
<accession>A0A126R058</accession>
<feature type="domain" description="4Fe-4S ferredoxin-type" evidence="5">
    <location>
        <begin position="216"/>
        <end position="245"/>
    </location>
</feature>
<dbReference type="EMBL" id="CP014265">
    <property type="protein sequence ID" value="AMK15447.1"/>
    <property type="molecule type" value="Genomic_DNA"/>
</dbReference>
<dbReference type="InterPro" id="IPR017900">
    <property type="entry name" value="4Fe4S_Fe_S_CS"/>
</dbReference>
<organism evidence="6 8">
    <name type="scientific">Methanobrevibacter olleyae</name>
    <dbReference type="NCBI Taxonomy" id="294671"/>
    <lineage>
        <taxon>Archaea</taxon>
        <taxon>Methanobacteriati</taxon>
        <taxon>Methanobacteriota</taxon>
        <taxon>Methanomada group</taxon>
        <taxon>Methanobacteria</taxon>
        <taxon>Methanobacteriales</taxon>
        <taxon>Methanobacteriaceae</taxon>
        <taxon>Methanobrevibacter</taxon>
    </lineage>
</organism>
<evidence type="ECO:0000256" key="1">
    <source>
        <dbReference type="ARBA" id="ARBA00022485"/>
    </source>
</evidence>
<dbReference type="PANTHER" id="PTHR43687:SF1">
    <property type="entry name" value="FERREDOXIN III"/>
    <property type="match status" value="1"/>
</dbReference>
<dbReference type="PANTHER" id="PTHR43687">
    <property type="entry name" value="ADENYLYLSULFATE REDUCTASE, BETA SUBUNIT"/>
    <property type="match status" value="1"/>
</dbReference>
<keyword evidence="1" id="KW-0004">4Fe-4S</keyword>
<dbReference type="InterPro" id="IPR017896">
    <property type="entry name" value="4Fe4S_Fe-S-bd"/>
</dbReference>
<proteinExistence type="predicted"/>
<dbReference type="InterPro" id="IPR050572">
    <property type="entry name" value="Fe-S_Ferredoxin"/>
</dbReference>
<evidence type="ECO:0000256" key="4">
    <source>
        <dbReference type="ARBA" id="ARBA00023014"/>
    </source>
</evidence>
<feature type="domain" description="4Fe-4S ferredoxin-type" evidence="5">
    <location>
        <begin position="179"/>
        <end position="208"/>
    </location>
</feature>
<evidence type="ECO:0000256" key="2">
    <source>
        <dbReference type="ARBA" id="ARBA00022723"/>
    </source>
</evidence>
<dbReference type="KEGG" id="mol:YLM1_0890"/>
<gene>
    <name evidence="7" type="ORF">SAMN02910297_01219</name>
    <name evidence="6" type="ORF">YLM1_0890</name>
</gene>
<feature type="domain" description="4Fe-4S ferredoxin-type" evidence="5">
    <location>
        <begin position="72"/>
        <end position="100"/>
    </location>
</feature>
<dbReference type="CDD" id="cd10549">
    <property type="entry name" value="MtMvhB_like"/>
    <property type="match status" value="1"/>
</dbReference>
<dbReference type="PROSITE" id="PS00198">
    <property type="entry name" value="4FE4S_FER_1"/>
    <property type="match status" value="3"/>
</dbReference>
<keyword evidence="4" id="KW-0411">Iron-sulfur</keyword>
<feature type="domain" description="4Fe-4S ferredoxin-type" evidence="5">
    <location>
        <begin position="246"/>
        <end position="274"/>
    </location>
</feature>
<evidence type="ECO:0000256" key="3">
    <source>
        <dbReference type="ARBA" id="ARBA00023004"/>
    </source>
</evidence>
<dbReference type="PROSITE" id="PS51379">
    <property type="entry name" value="4FE4S_FER_2"/>
    <property type="match status" value="6"/>
</dbReference>
<feature type="domain" description="4Fe-4S ferredoxin-type" evidence="5">
    <location>
        <begin position="41"/>
        <end position="70"/>
    </location>
</feature>
<dbReference type="Gene3D" id="3.30.70.20">
    <property type="match status" value="3"/>
</dbReference>
<dbReference type="GO" id="GO:0046872">
    <property type="term" value="F:metal ion binding"/>
    <property type="evidence" value="ECO:0007669"/>
    <property type="project" value="UniProtKB-KW"/>
</dbReference>
<dbReference type="PATRIC" id="fig|294671.3.peg.932"/>
<dbReference type="AlphaFoldDB" id="A0A126R058"/>
<dbReference type="SUPFAM" id="SSF54862">
    <property type="entry name" value="4Fe-4S ferredoxins"/>
    <property type="match status" value="2"/>
</dbReference>
<dbReference type="Pfam" id="PF12838">
    <property type="entry name" value="Fer4_7"/>
    <property type="match status" value="2"/>
</dbReference>
<keyword evidence="3" id="KW-0408">Iron</keyword>
<reference evidence="9" key="3">
    <citation type="submission" date="2016-10" db="EMBL/GenBank/DDBJ databases">
        <authorList>
            <person name="Varghese N."/>
        </authorList>
    </citation>
    <scope>NUCLEOTIDE SEQUENCE [LARGE SCALE GENOMIC DNA]</scope>
    <source>
        <strain evidence="9">DSM 16632</strain>
    </source>
</reference>
<reference evidence="6 8" key="1">
    <citation type="journal article" date="2016" name="Genome Announc.">
        <title>Draft Genome Sequence of the Rumen Methanogen Methanobrevibacter olleyae YLM1.</title>
        <authorList>
            <person name="Kelly W.J."/>
            <person name="Li D."/>
            <person name="Lambie S.C."/>
            <person name="Cox F."/>
            <person name="Attwood G.T."/>
            <person name="Altermann E."/>
            <person name="Leahy S.C."/>
        </authorList>
    </citation>
    <scope>NUCLEOTIDE SEQUENCE [LARGE SCALE GENOMIC DNA]</scope>
    <source>
        <strain evidence="6 8">YLM1</strain>
    </source>
</reference>
<dbReference type="GO" id="GO:0016491">
    <property type="term" value="F:oxidoreductase activity"/>
    <property type="evidence" value="ECO:0007669"/>
    <property type="project" value="UniProtKB-ARBA"/>
</dbReference>
<sequence length="275" mass="30687">MEIKLKKQIETLEREITLKSVDLDEDIEDFSVDIHNFKDEEKLITISSRCVRCNLCVEECPINVISSSTWLKRAKIGEGCVQCEICAQTCPVSCIYVWDAEVIIKKDDSVEYTLNEAKVPHRNLKMEDISINREVCVGCGSCLKYCPTNAISLRNKEFIEAHGEKCPEIGAIDSEDGHMYSYIDKDRCCGCGSCVNLCIQGAISLKRDLGPVVIYSHIDVNQDICVGCELCEDNCPVEAIKVVDGEVILDNDKCIRCKECSSRCPVGALNLVLDE</sequence>
<name>A0A126R058_METOL</name>
<keyword evidence="2" id="KW-0479">Metal-binding</keyword>
<dbReference type="Proteomes" id="UP000183442">
    <property type="component" value="Unassembled WGS sequence"/>
</dbReference>
<feature type="domain" description="4Fe-4S ferredoxin-type" evidence="5">
    <location>
        <begin position="127"/>
        <end position="156"/>
    </location>
</feature>
<dbReference type="Gene3D" id="3.30.70.3270">
    <property type="match status" value="1"/>
</dbReference>
<reference evidence="7" key="4">
    <citation type="submission" date="2016-10" db="EMBL/GenBank/DDBJ databases">
        <authorList>
            <person name="de Groot N.N."/>
        </authorList>
    </citation>
    <scope>NUCLEOTIDE SEQUENCE [LARGE SCALE GENOMIC DNA]</scope>
    <source>
        <strain evidence="7">DSM 16632</strain>
    </source>
</reference>
<evidence type="ECO:0000313" key="7">
    <source>
        <dbReference type="EMBL" id="SFL56460.1"/>
    </source>
</evidence>
<dbReference type="Pfam" id="PF00037">
    <property type="entry name" value="Fer4"/>
    <property type="match status" value="1"/>
</dbReference>
<evidence type="ECO:0000313" key="8">
    <source>
        <dbReference type="Proteomes" id="UP000066376"/>
    </source>
</evidence>
<dbReference type="STRING" id="294671.YLM1_0890"/>
<dbReference type="GO" id="GO:0051539">
    <property type="term" value="F:4 iron, 4 sulfur cluster binding"/>
    <property type="evidence" value="ECO:0007669"/>
    <property type="project" value="UniProtKB-KW"/>
</dbReference>
<dbReference type="RefSeq" id="WP_067146706.1">
    <property type="nucleotide sequence ID" value="NZ_CP014265.1"/>
</dbReference>
<dbReference type="OrthoDB" id="23833at2157"/>
<evidence type="ECO:0000259" key="5">
    <source>
        <dbReference type="PROSITE" id="PS51379"/>
    </source>
</evidence>
<evidence type="ECO:0000313" key="9">
    <source>
        <dbReference type="Proteomes" id="UP000183442"/>
    </source>
</evidence>
<evidence type="ECO:0000313" key="6">
    <source>
        <dbReference type="EMBL" id="AMK15447.1"/>
    </source>
</evidence>
<dbReference type="GeneID" id="28489190"/>
<dbReference type="EMBL" id="FOTL01000019">
    <property type="protein sequence ID" value="SFL56460.1"/>
    <property type="molecule type" value="Genomic_DNA"/>
</dbReference>
<reference evidence="8" key="2">
    <citation type="submission" date="2016-02" db="EMBL/GenBank/DDBJ databases">
        <title>The draft genome sequence of the rumen methanogen Methanobrevibacter olleyae YLM1.</title>
        <authorList>
            <consortium name="New Zealand Agricultural Greenhouse Gas Research Centre/Pastoral Greenhouse Gas Research Consortium"/>
            <person name="Kelly W.J."/>
            <person name="Li D."/>
            <person name="Lambie S.C."/>
            <person name="Attwood G.T."/>
            <person name="Altermann E."/>
            <person name="Leahy S.C."/>
        </authorList>
    </citation>
    <scope>NUCLEOTIDE SEQUENCE [LARGE SCALE GENOMIC DNA]</scope>
    <source>
        <strain evidence="8">YLM1</strain>
    </source>
</reference>
<dbReference type="Proteomes" id="UP000066376">
    <property type="component" value="Chromosome"/>
</dbReference>